<proteinExistence type="predicted"/>
<accession>A0A0A9E498</accession>
<keyword evidence="1" id="KW-0472">Membrane</keyword>
<reference evidence="2" key="1">
    <citation type="submission" date="2014-09" db="EMBL/GenBank/DDBJ databases">
        <authorList>
            <person name="Magalhaes I.L.F."/>
            <person name="Oliveira U."/>
            <person name="Santos F.R."/>
            <person name="Vidigal T.H.D.A."/>
            <person name="Brescovit A.D."/>
            <person name="Santos A.J."/>
        </authorList>
    </citation>
    <scope>NUCLEOTIDE SEQUENCE</scope>
    <source>
        <tissue evidence="2">Shoot tissue taken approximately 20 cm above the soil surface</tissue>
    </source>
</reference>
<sequence>MEPSFGDPLVHLLFLNSDDTDDVWWYEVCFVGWFFLVLLSLERPILP</sequence>
<name>A0A0A9E498_ARUDO</name>
<organism evidence="2">
    <name type="scientific">Arundo donax</name>
    <name type="common">Giant reed</name>
    <name type="synonym">Donax arundinaceus</name>
    <dbReference type="NCBI Taxonomy" id="35708"/>
    <lineage>
        <taxon>Eukaryota</taxon>
        <taxon>Viridiplantae</taxon>
        <taxon>Streptophyta</taxon>
        <taxon>Embryophyta</taxon>
        <taxon>Tracheophyta</taxon>
        <taxon>Spermatophyta</taxon>
        <taxon>Magnoliopsida</taxon>
        <taxon>Liliopsida</taxon>
        <taxon>Poales</taxon>
        <taxon>Poaceae</taxon>
        <taxon>PACMAD clade</taxon>
        <taxon>Arundinoideae</taxon>
        <taxon>Arundineae</taxon>
        <taxon>Arundo</taxon>
    </lineage>
</organism>
<feature type="transmembrane region" description="Helical" evidence="1">
    <location>
        <begin position="23"/>
        <end position="41"/>
    </location>
</feature>
<reference evidence="2" key="2">
    <citation type="journal article" date="2015" name="Data Brief">
        <title>Shoot transcriptome of the giant reed, Arundo donax.</title>
        <authorList>
            <person name="Barrero R.A."/>
            <person name="Guerrero F.D."/>
            <person name="Moolhuijzen P."/>
            <person name="Goolsby J.A."/>
            <person name="Tidwell J."/>
            <person name="Bellgard S.E."/>
            <person name="Bellgard M.I."/>
        </authorList>
    </citation>
    <scope>NUCLEOTIDE SEQUENCE</scope>
    <source>
        <tissue evidence="2">Shoot tissue taken approximately 20 cm above the soil surface</tissue>
    </source>
</reference>
<evidence type="ECO:0000256" key="1">
    <source>
        <dbReference type="SAM" id="Phobius"/>
    </source>
</evidence>
<dbReference type="EMBL" id="GBRH01205195">
    <property type="protein sequence ID" value="JAD92700.1"/>
    <property type="molecule type" value="Transcribed_RNA"/>
</dbReference>
<evidence type="ECO:0000313" key="2">
    <source>
        <dbReference type="EMBL" id="JAD92700.1"/>
    </source>
</evidence>
<protein>
    <submittedName>
        <fullName evidence="2">Uncharacterized protein</fullName>
    </submittedName>
</protein>
<keyword evidence="1" id="KW-0812">Transmembrane</keyword>
<dbReference type="AlphaFoldDB" id="A0A0A9E498"/>
<keyword evidence="1" id="KW-1133">Transmembrane helix</keyword>